<reference evidence="2 3" key="1">
    <citation type="submission" date="2024-09" db="EMBL/GenBank/DDBJ databases">
        <authorList>
            <person name="Sun Q."/>
            <person name="Mori K."/>
        </authorList>
    </citation>
    <scope>NUCLEOTIDE SEQUENCE [LARGE SCALE GENOMIC DNA]</scope>
    <source>
        <strain evidence="2 3">JCM 3331</strain>
    </source>
</reference>
<accession>A0ABV5RJK0</accession>
<protein>
    <submittedName>
        <fullName evidence="2">Sugar phosphate nucleotidyltransferase</fullName>
    </submittedName>
</protein>
<dbReference type="Proteomes" id="UP001589710">
    <property type="component" value="Unassembled WGS sequence"/>
</dbReference>
<keyword evidence="3" id="KW-1185">Reference proteome</keyword>
<comment type="caution">
    <text evidence="2">The sequence shown here is derived from an EMBL/GenBank/DDBJ whole genome shotgun (WGS) entry which is preliminary data.</text>
</comment>
<evidence type="ECO:0000313" key="2">
    <source>
        <dbReference type="EMBL" id="MFB9578048.1"/>
    </source>
</evidence>
<dbReference type="EMBL" id="JBHMCG010000162">
    <property type="protein sequence ID" value="MFB9578048.1"/>
    <property type="molecule type" value="Genomic_DNA"/>
</dbReference>
<dbReference type="InterPro" id="IPR029044">
    <property type="entry name" value="Nucleotide-diphossugar_trans"/>
</dbReference>
<dbReference type="Gene3D" id="3.90.550.10">
    <property type="entry name" value="Spore Coat Polysaccharide Biosynthesis Protein SpsA, Chain A"/>
    <property type="match status" value="1"/>
</dbReference>
<gene>
    <name evidence="2" type="ORF">ACFFTL_38725</name>
</gene>
<dbReference type="SUPFAM" id="SSF53448">
    <property type="entry name" value="Nucleotide-diphospho-sugar transferases"/>
    <property type="match status" value="1"/>
</dbReference>
<feature type="domain" description="Nucleotidyl transferase" evidence="1">
    <location>
        <begin position="2"/>
        <end position="44"/>
    </location>
</feature>
<proteinExistence type="predicted"/>
<sequence>MGIRFFPVTKSLNKYMLPVLEQPVLAYAVADCLAAGVREIAIVTAFGAGGRQARHCFTEDHDMNPGPSDAYRP</sequence>
<dbReference type="Pfam" id="PF00483">
    <property type="entry name" value="NTP_transferase"/>
    <property type="match status" value="1"/>
</dbReference>
<evidence type="ECO:0000259" key="1">
    <source>
        <dbReference type="Pfam" id="PF00483"/>
    </source>
</evidence>
<dbReference type="RefSeq" id="WP_386144967.1">
    <property type="nucleotide sequence ID" value="NZ_BAAAXD010000002.1"/>
</dbReference>
<dbReference type="InterPro" id="IPR005835">
    <property type="entry name" value="NTP_transferase_dom"/>
</dbReference>
<organism evidence="2 3">
    <name type="scientific">Streptomyces yanii</name>
    <dbReference type="NCBI Taxonomy" id="78510"/>
    <lineage>
        <taxon>Bacteria</taxon>
        <taxon>Bacillati</taxon>
        <taxon>Actinomycetota</taxon>
        <taxon>Actinomycetes</taxon>
        <taxon>Kitasatosporales</taxon>
        <taxon>Streptomycetaceae</taxon>
        <taxon>Streptomyces</taxon>
    </lineage>
</organism>
<evidence type="ECO:0000313" key="3">
    <source>
        <dbReference type="Proteomes" id="UP001589710"/>
    </source>
</evidence>
<name>A0ABV5RJK0_9ACTN</name>